<sequence>MASIVNSAQDLISRIDGASPENRKSILTDLFNSGKEIQECADKLRLESEERRQEFSNTKAVLTELRNELKIQQTSATDAIQALAVFKFRLSEAEKLISELQSLPSNVSQALPRSEPFQIDEKFLGENRSLYPAFQRQIKIALRQNSDRYVSLQSQISLIYQNLGTGPKSFLD</sequence>
<dbReference type="EMBL" id="JNVN01000038">
    <property type="protein sequence ID" value="KHJ36395.1"/>
    <property type="molecule type" value="Genomic_DNA"/>
</dbReference>
<accession>A0A0B1PGL8</accession>
<dbReference type="STRING" id="52586.A0A0B1PGL8"/>
<keyword evidence="2" id="KW-1185">Reference proteome</keyword>
<reference evidence="1 2" key="1">
    <citation type="journal article" date="2014" name="BMC Genomics">
        <title>Adaptive genomic structural variation in the grape powdery mildew pathogen, Erysiphe necator.</title>
        <authorList>
            <person name="Jones L."/>
            <person name="Riaz S."/>
            <person name="Morales-Cruz A."/>
            <person name="Amrine K.C."/>
            <person name="McGuire B."/>
            <person name="Gubler W.D."/>
            <person name="Walker M.A."/>
            <person name="Cantu D."/>
        </authorList>
    </citation>
    <scope>NUCLEOTIDE SEQUENCE [LARGE SCALE GENOMIC DNA]</scope>
    <source>
        <strain evidence="2">c</strain>
    </source>
</reference>
<protein>
    <submittedName>
        <fullName evidence="1">Uncharacterized protein</fullName>
    </submittedName>
</protein>
<comment type="caution">
    <text evidence="1">The sequence shown here is derived from an EMBL/GenBank/DDBJ whole genome shotgun (WGS) entry which is preliminary data.</text>
</comment>
<name>A0A0B1PGL8_UNCNE</name>
<gene>
    <name evidence="1" type="ORF">EV44_g6094</name>
</gene>
<evidence type="ECO:0000313" key="2">
    <source>
        <dbReference type="Proteomes" id="UP000030854"/>
    </source>
</evidence>
<dbReference type="AlphaFoldDB" id="A0A0B1PGL8"/>
<proteinExistence type="predicted"/>
<evidence type="ECO:0000313" key="1">
    <source>
        <dbReference type="EMBL" id="KHJ36395.1"/>
    </source>
</evidence>
<organism evidence="1 2">
    <name type="scientific">Uncinula necator</name>
    <name type="common">Grape powdery mildew</name>
    <dbReference type="NCBI Taxonomy" id="52586"/>
    <lineage>
        <taxon>Eukaryota</taxon>
        <taxon>Fungi</taxon>
        <taxon>Dikarya</taxon>
        <taxon>Ascomycota</taxon>
        <taxon>Pezizomycotina</taxon>
        <taxon>Leotiomycetes</taxon>
        <taxon>Erysiphales</taxon>
        <taxon>Erysiphaceae</taxon>
        <taxon>Erysiphe</taxon>
    </lineage>
</organism>
<dbReference type="HOGENOM" id="CLU_1556411_0_0_1"/>
<dbReference type="Proteomes" id="UP000030854">
    <property type="component" value="Unassembled WGS sequence"/>
</dbReference>